<dbReference type="InterPro" id="IPR027417">
    <property type="entry name" value="P-loop_NTPase"/>
</dbReference>
<feature type="binding site" evidence="16">
    <location>
        <position position="65"/>
    </location>
    <ligand>
        <name>GTP</name>
        <dbReference type="ChEBI" id="CHEBI:37565"/>
    </ligand>
</feature>
<dbReference type="GO" id="GO:0005525">
    <property type="term" value="F:GTP binding"/>
    <property type="evidence" value="ECO:0007669"/>
    <property type="project" value="UniProtKB-UniRule"/>
</dbReference>
<keyword evidence="11 14" id="KW-0418">Kinase</keyword>
<dbReference type="EC" id="2.7.7.62" evidence="14"/>
<keyword evidence="8 14" id="KW-0169">Cobalamin biosynthesis</keyword>
<name>A0A6N9SXG8_9HYPH</name>
<evidence type="ECO:0000256" key="15">
    <source>
        <dbReference type="PIRSR" id="PIRSR006135-1"/>
    </source>
</evidence>
<evidence type="ECO:0000256" key="5">
    <source>
        <dbReference type="ARBA" id="ARBA00004692"/>
    </source>
</evidence>
<sequence>MGEEARLTLVLGGARSGKTAFAEGLVAGSGLEPVYVATGEAHDDEMADRIARHQSDRGPTWRTVEAPLDLAGTLRREAAAGRFLLVDCLTLWVTNLMMAGRNVDEEADALGAALEAGVGGPVLLVSNEVGLGIVPDNAMARAFRDHAGRLHQTIAALAGTVYFVAAGLPLKMKG</sequence>
<dbReference type="AlphaFoldDB" id="A0A6N9SXG8"/>
<dbReference type="PIRSF" id="PIRSF006135">
    <property type="entry name" value="CobU"/>
    <property type="match status" value="1"/>
</dbReference>
<comment type="caution">
    <text evidence="17">The sequence shown here is derived from an EMBL/GenBank/DDBJ whole genome shotgun (WGS) entry which is preliminary data.</text>
</comment>
<dbReference type="Pfam" id="PF02283">
    <property type="entry name" value="CobU"/>
    <property type="match status" value="1"/>
</dbReference>
<comment type="function">
    <text evidence="4 14">Catalyzes ATP-dependent phosphorylation of adenosylcobinamide and addition of GMP to adenosylcobinamide phosphate.</text>
</comment>
<evidence type="ECO:0000256" key="8">
    <source>
        <dbReference type="ARBA" id="ARBA00022573"/>
    </source>
</evidence>
<evidence type="ECO:0000256" key="9">
    <source>
        <dbReference type="ARBA" id="ARBA00022679"/>
    </source>
</evidence>
<keyword evidence="12 14" id="KW-0067">ATP-binding</keyword>
<evidence type="ECO:0000256" key="11">
    <source>
        <dbReference type="ARBA" id="ARBA00022777"/>
    </source>
</evidence>
<dbReference type="RefSeq" id="WP_163461558.1">
    <property type="nucleotide sequence ID" value="NZ_JAAAMG010000003.1"/>
</dbReference>
<comment type="similarity">
    <text evidence="7 14">Belongs to the CobU/CobP family.</text>
</comment>
<dbReference type="InterPro" id="IPR003203">
    <property type="entry name" value="CobU/CobP"/>
</dbReference>
<comment type="catalytic activity">
    <reaction evidence="1 14">
        <text>adenosylcob(III)inamide + ATP = adenosylcob(III)inamide phosphate + ADP + H(+)</text>
        <dbReference type="Rhea" id="RHEA:15769"/>
        <dbReference type="ChEBI" id="CHEBI:2480"/>
        <dbReference type="ChEBI" id="CHEBI:15378"/>
        <dbReference type="ChEBI" id="CHEBI:30616"/>
        <dbReference type="ChEBI" id="CHEBI:58502"/>
        <dbReference type="ChEBI" id="CHEBI:456216"/>
        <dbReference type="EC" id="2.7.1.156"/>
    </reaction>
</comment>
<dbReference type="NCBIfam" id="NF004469">
    <property type="entry name" value="PRK05800.1"/>
    <property type="match status" value="1"/>
</dbReference>
<dbReference type="PANTHER" id="PTHR34848">
    <property type="match status" value="1"/>
</dbReference>
<evidence type="ECO:0000256" key="1">
    <source>
        <dbReference type="ARBA" id="ARBA00000312"/>
    </source>
</evidence>
<keyword evidence="18" id="KW-1185">Reference proteome</keyword>
<comment type="pathway">
    <text evidence="5 14">Cofactor biosynthesis; adenosylcobalamin biosynthesis; adenosylcobalamin from cob(II)yrinate a,c-diamide: step 6/7.</text>
</comment>
<evidence type="ECO:0000256" key="12">
    <source>
        <dbReference type="ARBA" id="ARBA00022840"/>
    </source>
</evidence>
<dbReference type="GO" id="GO:0008820">
    <property type="term" value="F:cobinamide phosphate guanylyltransferase activity"/>
    <property type="evidence" value="ECO:0007669"/>
    <property type="project" value="UniProtKB-UniRule"/>
</dbReference>
<evidence type="ECO:0000256" key="3">
    <source>
        <dbReference type="ARBA" id="ARBA00001522"/>
    </source>
</evidence>
<evidence type="ECO:0000256" key="13">
    <source>
        <dbReference type="ARBA" id="ARBA00023134"/>
    </source>
</evidence>
<evidence type="ECO:0000256" key="2">
    <source>
        <dbReference type="ARBA" id="ARBA00000711"/>
    </source>
</evidence>
<gene>
    <name evidence="17" type="primary">cobU</name>
    <name evidence="17" type="ORF">GTK09_04985</name>
</gene>
<feature type="binding site" evidence="16">
    <location>
        <position position="87"/>
    </location>
    <ligand>
        <name>GTP</name>
        <dbReference type="ChEBI" id="CHEBI:37565"/>
    </ligand>
</feature>
<evidence type="ECO:0000256" key="14">
    <source>
        <dbReference type="PIRNR" id="PIRNR006135"/>
    </source>
</evidence>
<keyword evidence="17" id="KW-0548">Nucleotidyltransferase</keyword>
<keyword evidence="10 14" id="KW-0547">Nucleotide-binding</keyword>
<dbReference type="EMBL" id="JAAAMG010000003">
    <property type="protein sequence ID" value="NDW03777.1"/>
    <property type="molecule type" value="Genomic_DNA"/>
</dbReference>
<evidence type="ECO:0000256" key="4">
    <source>
        <dbReference type="ARBA" id="ARBA00003889"/>
    </source>
</evidence>
<proteinExistence type="inferred from homology"/>
<dbReference type="CDD" id="cd00544">
    <property type="entry name" value="CobU"/>
    <property type="match status" value="1"/>
</dbReference>
<dbReference type="UniPathway" id="UPA00148">
    <property type="reaction ID" value="UER00236"/>
</dbReference>
<evidence type="ECO:0000256" key="10">
    <source>
        <dbReference type="ARBA" id="ARBA00022741"/>
    </source>
</evidence>
<evidence type="ECO:0000256" key="7">
    <source>
        <dbReference type="ARBA" id="ARBA00007490"/>
    </source>
</evidence>
<accession>A0A6N9SXG8</accession>
<organism evidence="17 18">
    <name type="scientific">Jiella pacifica</name>
    <dbReference type="NCBI Taxonomy" id="2696469"/>
    <lineage>
        <taxon>Bacteria</taxon>
        <taxon>Pseudomonadati</taxon>
        <taxon>Pseudomonadota</taxon>
        <taxon>Alphaproteobacteria</taxon>
        <taxon>Hyphomicrobiales</taxon>
        <taxon>Aurantimonadaceae</taxon>
        <taxon>Jiella</taxon>
    </lineage>
</organism>
<dbReference type="Gene3D" id="3.40.50.300">
    <property type="entry name" value="P-loop containing nucleotide triphosphate hydrolases"/>
    <property type="match status" value="1"/>
</dbReference>
<dbReference type="SUPFAM" id="SSF52540">
    <property type="entry name" value="P-loop containing nucleoside triphosphate hydrolases"/>
    <property type="match status" value="1"/>
</dbReference>
<reference evidence="17 18" key="1">
    <citation type="submission" date="2020-01" db="EMBL/GenBank/DDBJ databases">
        <title>Jiella pacifica sp. nov.</title>
        <authorList>
            <person name="Xue Z."/>
            <person name="Zhu S."/>
            <person name="Chen J."/>
            <person name="Yang J."/>
        </authorList>
    </citation>
    <scope>NUCLEOTIDE SEQUENCE [LARGE SCALE GENOMIC DNA]</scope>
    <source>
        <strain evidence="17 18">40Bstr34</strain>
    </source>
</reference>
<comment type="pathway">
    <text evidence="6 14">Cofactor biosynthesis; adenosylcobalamin biosynthesis; adenosylcobalamin from cob(II)yrinate a,c-diamide: step 5/7.</text>
</comment>
<protein>
    <recommendedName>
        <fullName evidence="14">Bifunctional adenosylcobalamin biosynthesis protein</fullName>
        <ecNumber evidence="14">2.7.1.156</ecNumber>
        <ecNumber evidence="14">2.7.7.62</ecNumber>
    </recommendedName>
</protein>
<dbReference type="PANTHER" id="PTHR34848:SF1">
    <property type="entry name" value="BIFUNCTIONAL ADENOSYLCOBALAMIN BIOSYNTHESIS PROTEIN COBU"/>
    <property type="match status" value="1"/>
</dbReference>
<dbReference type="GO" id="GO:0043752">
    <property type="term" value="F:adenosylcobinamide kinase activity"/>
    <property type="evidence" value="ECO:0007669"/>
    <property type="project" value="UniProtKB-EC"/>
</dbReference>
<evidence type="ECO:0000313" key="17">
    <source>
        <dbReference type="EMBL" id="NDW03777.1"/>
    </source>
</evidence>
<dbReference type="EC" id="2.7.1.156" evidence="14"/>
<keyword evidence="13 14" id="KW-0342">GTP-binding</keyword>
<dbReference type="GO" id="GO:0009236">
    <property type="term" value="P:cobalamin biosynthetic process"/>
    <property type="evidence" value="ECO:0007669"/>
    <property type="project" value="UniProtKB-UniRule"/>
</dbReference>
<feature type="binding site" evidence="16">
    <location>
        <begin position="37"/>
        <end position="39"/>
    </location>
    <ligand>
        <name>GTP</name>
        <dbReference type="ChEBI" id="CHEBI:37565"/>
    </ligand>
</feature>
<dbReference type="GO" id="GO:0005524">
    <property type="term" value="F:ATP binding"/>
    <property type="evidence" value="ECO:0007669"/>
    <property type="project" value="UniProtKB-UniRule"/>
</dbReference>
<evidence type="ECO:0000256" key="16">
    <source>
        <dbReference type="PIRSR" id="PIRSR006135-2"/>
    </source>
</evidence>
<keyword evidence="9 14" id="KW-0808">Transferase</keyword>
<evidence type="ECO:0000313" key="18">
    <source>
        <dbReference type="Proteomes" id="UP000469011"/>
    </source>
</evidence>
<comment type="catalytic activity">
    <reaction evidence="2 14">
        <text>adenosylcob(III)inamide phosphate + GTP + H(+) = adenosylcob(III)inamide-GDP + diphosphate</text>
        <dbReference type="Rhea" id="RHEA:22712"/>
        <dbReference type="ChEBI" id="CHEBI:15378"/>
        <dbReference type="ChEBI" id="CHEBI:33019"/>
        <dbReference type="ChEBI" id="CHEBI:37565"/>
        <dbReference type="ChEBI" id="CHEBI:58502"/>
        <dbReference type="ChEBI" id="CHEBI:60487"/>
        <dbReference type="EC" id="2.7.7.62"/>
    </reaction>
</comment>
<evidence type="ECO:0000256" key="6">
    <source>
        <dbReference type="ARBA" id="ARBA00005159"/>
    </source>
</evidence>
<dbReference type="Proteomes" id="UP000469011">
    <property type="component" value="Unassembled WGS sequence"/>
</dbReference>
<feature type="active site" description="GMP-histidine intermediate" evidence="15">
    <location>
        <position position="53"/>
    </location>
</feature>
<comment type="catalytic activity">
    <reaction evidence="3">
        <text>adenosylcob(III)inamide + GTP = adenosylcob(III)inamide phosphate + GDP + H(+)</text>
        <dbReference type="Rhea" id="RHEA:15765"/>
        <dbReference type="ChEBI" id="CHEBI:2480"/>
        <dbReference type="ChEBI" id="CHEBI:15378"/>
        <dbReference type="ChEBI" id="CHEBI:37565"/>
        <dbReference type="ChEBI" id="CHEBI:58189"/>
        <dbReference type="ChEBI" id="CHEBI:58502"/>
        <dbReference type="EC" id="2.7.1.156"/>
    </reaction>
</comment>